<sequence length="34" mass="4052">MNLLNFVEQYPDEASCKSKWKEFRDKQGVECPKC</sequence>
<dbReference type="EMBL" id="RJTU01000006">
    <property type="protein sequence ID" value="ROI15014.1"/>
    <property type="molecule type" value="Genomic_DNA"/>
</dbReference>
<evidence type="ECO:0000313" key="1">
    <source>
        <dbReference type="EMBL" id="ROI14362.1"/>
    </source>
</evidence>
<feature type="non-terminal residue" evidence="1">
    <location>
        <position position="34"/>
    </location>
</feature>
<evidence type="ECO:0000313" key="3">
    <source>
        <dbReference type="Proteomes" id="UP000267623"/>
    </source>
</evidence>
<dbReference type="EMBL" id="RJTU01000025">
    <property type="protein sequence ID" value="ROI14362.1"/>
    <property type="molecule type" value="Genomic_DNA"/>
</dbReference>
<proteinExistence type="predicted"/>
<dbReference type="AlphaFoldDB" id="A0A3N0XAH3"/>
<comment type="caution">
    <text evidence="1">The sequence shown here is derived from an EMBL/GenBank/DDBJ whole genome shotgun (WGS) entry which is preliminary data.</text>
</comment>
<dbReference type="Proteomes" id="UP000267623">
    <property type="component" value="Unassembled WGS sequence"/>
</dbReference>
<name>A0A3N0XAH3_9FLAO</name>
<evidence type="ECO:0000313" key="2">
    <source>
        <dbReference type="EMBL" id="ROI15014.1"/>
    </source>
</evidence>
<protein>
    <submittedName>
        <fullName evidence="1">IS1595 family transposase</fullName>
    </submittedName>
</protein>
<gene>
    <name evidence="2" type="ORF">EGH73_00175</name>
    <name evidence="1" type="ORF">EGH73_03665</name>
</gene>
<reference evidence="1" key="1">
    <citation type="submission" date="2018-11" db="EMBL/GenBank/DDBJ databases">
        <title>Proposal to divide the Flavobacteriaceae and reorganize its genera based on Amino Acid Identity values calculated from whole genome sequences.</title>
        <authorList>
            <person name="Nicholson A.C."/>
            <person name="Gulvik C.A."/>
            <person name="Whitney A.M."/>
            <person name="Humrighouse B.W."/>
            <person name="Bell M."/>
            <person name="Holmes B."/>
            <person name="Steigerwalt A."/>
            <person name="Villarma A."/>
            <person name="Sheth M."/>
            <person name="Batra D."/>
            <person name="Pryor J."/>
            <person name="Bernardet J.-F."/>
            <person name="Hugo C."/>
            <person name="Kampfer P."/>
            <person name="Newman J."/>
            <person name="Mcquiston J.R."/>
        </authorList>
    </citation>
    <scope>NUCLEOTIDE SEQUENCE [LARGE SCALE GENOMIC DNA]</scope>
    <source>
        <strain evidence="1">DSM 22165</strain>
    </source>
</reference>
<accession>A0A3N0XAH3</accession>
<reference evidence="3" key="2">
    <citation type="submission" date="2018-11" db="EMBL/GenBank/DDBJ databases">
        <title>Proposal to divide the Flavobacteriaceae and reorganize its genera based on Amino Acid Identity values calculated from whole genome sequences.</title>
        <authorList>
            <person name="Nicholson A.C."/>
            <person name="Gulvik C.A."/>
            <person name="Whitney A.M."/>
            <person name="Humrighouse B.W."/>
            <person name="Bell M."/>
            <person name="Holmes B."/>
            <person name="Steigerwalt A."/>
            <person name="Villarma A."/>
            <person name="Sheth M."/>
            <person name="Batra D."/>
            <person name="Pryor J."/>
            <person name="Bernardet J.-F."/>
            <person name="Hugo C."/>
            <person name="Kampfer P."/>
            <person name="Newman J."/>
            <person name="Mcquiston J."/>
        </authorList>
    </citation>
    <scope>NUCLEOTIDE SEQUENCE [LARGE SCALE GENOMIC DNA]</scope>
    <source>
        <strain evidence="3">DSM 22165</strain>
    </source>
</reference>
<organism evidence="1 3">
    <name type="scientific">Epilithonimonas hominis</name>
    <dbReference type="NCBI Taxonomy" id="420404"/>
    <lineage>
        <taxon>Bacteria</taxon>
        <taxon>Pseudomonadati</taxon>
        <taxon>Bacteroidota</taxon>
        <taxon>Flavobacteriia</taxon>
        <taxon>Flavobacteriales</taxon>
        <taxon>Weeksellaceae</taxon>
        <taxon>Chryseobacterium group</taxon>
        <taxon>Epilithonimonas</taxon>
    </lineage>
</organism>